<reference evidence="1 2" key="1">
    <citation type="submission" date="2016-11" db="EMBL/GenBank/DDBJ databases">
        <authorList>
            <person name="Jaros S."/>
            <person name="Januszkiewicz K."/>
            <person name="Wedrychowicz H."/>
        </authorList>
    </citation>
    <scope>NUCLEOTIDE SEQUENCE [LARGE SCALE GENOMIC DNA]</scope>
    <source>
        <strain evidence="1 2">DSM 46144</strain>
    </source>
</reference>
<dbReference type="AlphaFoldDB" id="A0A1M7RNI4"/>
<gene>
    <name evidence="1" type="ORF">SAMN05443668_12628</name>
</gene>
<dbReference type="EMBL" id="FRCS01000026">
    <property type="protein sequence ID" value="SHN47646.1"/>
    <property type="molecule type" value="Genomic_DNA"/>
</dbReference>
<evidence type="ECO:0000313" key="1">
    <source>
        <dbReference type="EMBL" id="SHN47646.1"/>
    </source>
</evidence>
<name>A0A1M7RNI4_9ACTN</name>
<accession>A0A1M7RNI4</accession>
<evidence type="ECO:0000313" key="2">
    <source>
        <dbReference type="Proteomes" id="UP000184440"/>
    </source>
</evidence>
<keyword evidence="2" id="KW-1185">Reference proteome</keyword>
<organism evidence="1 2">
    <name type="scientific">Cryptosporangium aurantiacum</name>
    <dbReference type="NCBI Taxonomy" id="134849"/>
    <lineage>
        <taxon>Bacteria</taxon>
        <taxon>Bacillati</taxon>
        <taxon>Actinomycetota</taxon>
        <taxon>Actinomycetes</taxon>
        <taxon>Cryptosporangiales</taxon>
        <taxon>Cryptosporangiaceae</taxon>
        <taxon>Cryptosporangium</taxon>
    </lineage>
</organism>
<proteinExistence type="predicted"/>
<sequence length="54" mass="5544">MRSGAINIGQTDGSRMGVVVVDIGLQAEIPEKAGSERWCSRGAADCAAVPSRIG</sequence>
<dbReference type="STRING" id="134849.SAMN05443668_12628"/>
<protein>
    <submittedName>
        <fullName evidence="1">Uncharacterized protein</fullName>
    </submittedName>
</protein>
<dbReference type="Proteomes" id="UP000184440">
    <property type="component" value="Unassembled WGS sequence"/>
</dbReference>